<accession>A0A8J4B9M9</accession>
<keyword evidence="3" id="KW-1185">Reference proteome</keyword>
<protein>
    <submittedName>
        <fullName evidence="2">Uncharacterized protein</fullName>
    </submittedName>
</protein>
<reference evidence="2" key="1">
    <citation type="journal article" date="2021" name="Proc. Natl. Acad. Sci. U.S.A.">
        <title>Three genomes in the algal genus Volvox reveal the fate of a haploid sex-determining region after a transition to homothallism.</title>
        <authorList>
            <person name="Yamamoto K."/>
            <person name="Hamaji T."/>
            <person name="Kawai-Toyooka H."/>
            <person name="Matsuzaki R."/>
            <person name="Takahashi F."/>
            <person name="Nishimura Y."/>
            <person name="Kawachi M."/>
            <person name="Noguchi H."/>
            <person name="Minakuchi Y."/>
            <person name="Umen J.G."/>
            <person name="Toyoda A."/>
            <person name="Nozaki H."/>
        </authorList>
    </citation>
    <scope>NUCLEOTIDE SEQUENCE</scope>
    <source>
        <strain evidence="2">NIES-3780</strain>
    </source>
</reference>
<gene>
    <name evidence="2" type="ORF">Vafri_12133</name>
</gene>
<organism evidence="2 3">
    <name type="scientific">Volvox africanus</name>
    <dbReference type="NCBI Taxonomy" id="51714"/>
    <lineage>
        <taxon>Eukaryota</taxon>
        <taxon>Viridiplantae</taxon>
        <taxon>Chlorophyta</taxon>
        <taxon>core chlorophytes</taxon>
        <taxon>Chlorophyceae</taxon>
        <taxon>CS clade</taxon>
        <taxon>Chlamydomonadales</taxon>
        <taxon>Volvocaceae</taxon>
        <taxon>Volvox</taxon>
    </lineage>
</organism>
<evidence type="ECO:0000256" key="1">
    <source>
        <dbReference type="SAM" id="MobiDB-lite"/>
    </source>
</evidence>
<proteinExistence type="predicted"/>
<comment type="caution">
    <text evidence="2">The sequence shown here is derived from an EMBL/GenBank/DDBJ whole genome shotgun (WGS) entry which is preliminary data.</text>
</comment>
<evidence type="ECO:0000313" key="3">
    <source>
        <dbReference type="Proteomes" id="UP000747399"/>
    </source>
</evidence>
<feature type="region of interest" description="Disordered" evidence="1">
    <location>
        <begin position="81"/>
        <end position="100"/>
    </location>
</feature>
<evidence type="ECO:0000313" key="2">
    <source>
        <dbReference type="EMBL" id="GIL56836.1"/>
    </source>
</evidence>
<feature type="region of interest" description="Disordered" evidence="1">
    <location>
        <begin position="107"/>
        <end position="126"/>
    </location>
</feature>
<dbReference type="AlphaFoldDB" id="A0A8J4B9M9"/>
<dbReference type="EMBL" id="BNCO01000025">
    <property type="protein sequence ID" value="GIL56836.1"/>
    <property type="molecule type" value="Genomic_DNA"/>
</dbReference>
<sequence length="167" mass="18324">MVGDLKEAPAGERPTKFKKVEAAIDEGEKAFAGAAKNLVVAHNHGWEVVRGLQGAAYAKSEEEQKKLKAAIKTAELVVKSGKGAGQNTKERPEVRVGPRWATSTIRMPHRDREQDRPSGGGTWCQPPQPFVIVTLLATRATLQKSAPSRNRGRMRCLALLVHVVNWR</sequence>
<name>A0A8J4B9M9_9CHLO</name>
<dbReference type="Proteomes" id="UP000747399">
    <property type="component" value="Unassembled WGS sequence"/>
</dbReference>